<comment type="cofactor">
    <cofactor evidence="7 10">
        <name>Mg(2+)</name>
        <dbReference type="ChEBI" id="CHEBI:18420"/>
    </cofactor>
    <text evidence="7 10">Binds 1 Mg(2+) ion per subunit.</text>
</comment>
<evidence type="ECO:0000313" key="12">
    <source>
        <dbReference type="Proteomes" id="UP000294545"/>
    </source>
</evidence>
<evidence type="ECO:0000256" key="2">
    <source>
        <dbReference type="ARBA" id="ARBA00008676"/>
    </source>
</evidence>
<evidence type="ECO:0000313" key="11">
    <source>
        <dbReference type="EMBL" id="TCK88002.1"/>
    </source>
</evidence>
<dbReference type="PANTHER" id="PTHR20881:SF0">
    <property type="entry name" value="3-METHYL-2-OXOBUTANOATE HYDROXYMETHYLTRANSFERASE"/>
    <property type="match status" value="1"/>
</dbReference>
<dbReference type="Pfam" id="PF02548">
    <property type="entry name" value="Pantoate_transf"/>
    <property type="match status" value="1"/>
</dbReference>
<keyword evidence="7 10" id="KW-0479">Metal-binding</keyword>
<comment type="function">
    <text evidence="6 7">Catalyzes the reversible reaction in which hydroxymethyl group from 5,10-methylenetetrahydrofolate is transferred onto alpha-ketoisovalerate to form ketopantoate.</text>
</comment>
<comment type="similarity">
    <text evidence="2 7">Belongs to the PanB family.</text>
</comment>
<evidence type="ECO:0000256" key="6">
    <source>
        <dbReference type="ARBA" id="ARBA00056497"/>
    </source>
</evidence>
<dbReference type="EC" id="2.1.2.11" evidence="7"/>
<keyword evidence="7" id="KW-0963">Cytoplasm</keyword>
<dbReference type="Proteomes" id="UP000294545">
    <property type="component" value="Unassembled WGS sequence"/>
</dbReference>
<dbReference type="EMBL" id="SMGQ01000017">
    <property type="protein sequence ID" value="TCK88002.1"/>
    <property type="molecule type" value="Genomic_DNA"/>
</dbReference>
<feature type="active site" description="Proton acceptor" evidence="7 8">
    <location>
        <position position="184"/>
    </location>
</feature>
<keyword evidence="4 7" id="KW-0566">Pantothenate biosynthesis</keyword>
<dbReference type="FunFam" id="3.20.20.60:FF:000003">
    <property type="entry name" value="3-methyl-2-oxobutanoate hydroxymethyltransferase"/>
    <property type="match status" value="1"/>
</dbReference>
<evidence type="ECO:0000256" key="9">
    <source>
        <dbReference type="PIRSR" id="PIRSR000388-2"/>
    </source>
</evidence>
<dbReference type="InterPro" id="IPR003700">
    <property type="entry name" value="Pantoate_hydroxy_MeTrfase"/>
</dbReference>
<feature type="binding site" evidence="7 10">
    <location>
        <position position="117"/>
    </location>
    <ligand>
        <name>Mg(2+)</name>
        <dbReference type="ChEBI" id="CHEBI:18420"/>
    </ligand>
</feature>
<reference evidence="11 12" key="1">
    <citation type="submission" date="2019-03" db="EMBL/GenBank/DDBJ databases">
        <title>Genomic Encyclopedia of Type Strains, Phase IV (KMG-IV): sequencing the most valuable type-strain genomes for metagenomic binning, comparative biology and taxonomic classification.</title>
        <authorList>
            <person name="Goeker M."/>
        </authorList>
    </citation>
    <scope>NUCLEOTIDE SEQUENCE [LARGE SCALE GENOMIC DNA]</scope>
    <source>
        <strain evidence="11 12">DSM 24176</strain>
    </source>
</reference>
<feature type="binding site" evidence="7 9">
    <location>
        <begin position="46"/>
        <end position="47"/>
    </location>
    <ligand>
        <name>3-methyl-2-oxobutanoate</name>
        <dbReference type="ChEBI" id="CHEBI:11851"/>
    </ligand>
</feature>
<dbReference type="GO" id="GO:0015940">
    <property type="term" value="P:pantothenate biosynthetic process"/>
    <property type="evidence" value="ECO:0007669"/>
    <property type="project" value="UniProtKB-UniRule"/>
</dbReference>
<evidence type="ECO:0000256" key="4">
    <source>
        <dbReference type="ARBA" id="ARBA00022655"/>
    </source>
</evidence>
<dbReference type="NCBIfam" id="NF001452">
    <property type="entry name" value="PRK00311.1"/>
    <property type="match status" value="1"/>
</dbReference>
<dbReference type="CDD" id="cd06557">
    <property type="entry name" value="KPHMT-like"/>
    <property type="match status" value="1"/>
</dbReference>
<keyword evidence="7 10" id="KW-0460">Magnesium</keyword>
<protein>
    <recommendedName>
        <fullName evidence="7">3-methyl-2-oxobutanoate hydroxymethyltransferase</fullName>
        <ecNumber evidence="7">2.1.2.11</ecNumber>
    </recommendedName>
    <alternativeName>
        <fullName evidence="7">Ketopantoate hydroxymethyltransferase</fullName>
        <shortName evidence="7">KPHMT</shortName>
    </alternativeName>
</protein>
<dbReference type="GO" id="GO:0005737">
    <property type="term" value="C:cytoplasm"/>
    <property type="evidence" value="ECO:0007669"/>
    <property type="project" value="UniProtKB-SubCell"/>
</dbReference>
<evidence type="ECO:0000256" key="1">
    <source>
        <dbReference type="ARBA" id="ARBA00005033"/>
    </source>
</evidence>
<comment type="subunit">
    <text evidence="3 7">Homodecamer; pentamer of dimers.</text>
</comment>
<evidence type="ECO:0000256" key="5">
    <source>
        <dbReference type="ARBA" id="ARBA00022679"/>
    </source>
</evidence>
<evidence type="ECO:0000256" key="8">
    <source>
        <dbReference type="PIRSR" id="PIRSR000388-1"/>
    </source>
</evidence>
<dbReference type="InterPro" id="IPR040442">
    <property type="entry name" value="Pyrv_kinase-like_dom_sf"/>
</dbReference>
<comment type="caution">
    <text evidence="11">The sequence shown here is derived from an EMBL/GenBank/DDBJ whole genome shotgun (WGS) entry which is preliminary data.</text>
</comment>
<feature type="binding site" evidence="7 10">
    <location>
        <position position="46"/>
    </location>
    <ligand>
        <name>Mg(2+)</name>
        <dbReference type="ChEBI" id="CHEBI:18420"/>
    </ligand>
</feature>
<dbReference type="SUPFAM" id="SSF51621">
    <property type="entry name" value="Phosphoenolpyruvate/pyruvate domain"/>
    <property type="match status" value="1"/>
</dbReference>
<proteinExistence type="inferred from homology"/>
<comment type="subcellular location">
    <subcellularLocation>
        <location evidence="7">Cytoplasm</location>
    </subcellularLocation>
</comment>
<dbReference type="AlphaFoldDB" id="A0A4R1M9B0"/>
<comment type="pathway">
    <text evidence="1 7">Cofactor biosynthesis; (R)-pantothenate biosynthesis; (R)-pantoate from 3-methyl-2-oxobutanoate: step 1/2.</text>
</comment>
<dbReference type="GO" id="GO:0032259">
    <property type="term" value="P:methylation"/>
    <property type="evidence" value="ECO:0007669"/>
    <property type="project" value="UniProtKB-KW"/>
</dbReference>
<dbReference type="Gene3D" id="3.20.20.60">
    <property type="entry name" value="Phosphoenolpyruvate-binding domains"/>
    <property type="match status" value="1"/>
</dbReference>
<name>A0A4R1M9B0_9FIRM</name>
<gene>
    <name evidence="7" type="primary">panB</name>
    <name evidence="11" type="ORF">EDC19_2649</name>
</gene>
<dbReference type="OrthoDB" id="9781789at2"/>
<feature type="binding site" evidence="7 10">
    <location>
        <position position="85"/>
    </location>
    <ligand>
        <name>Mg(2+)</name>
        <dbReference type="ChEBI" id="CHEBI:18420"/>
    </ligand>
</feature>
<feature type="binding site" evidence="7 9">
    <location>
        <position position="115"/>
    </location>
    <ligand>
        <name>3-methyl-2-oxobutanoate</name>
        <dbReference type="ChEBI" id="CHEBI:11851"/>
    </ligand>
</feature>
<dbReference type="PIRSF" id="PIRSF000388">
    <property type="entry name" value="Pantoate_hydroxy_MeTrfase"/>
    <property type="match status" value="1"/>
</dbReference>
<evidence type="ECO:0000256" key="7">
    <source>
        <dbReference type="HAMAP-Rule" id="MF_00156"/>
    </source>
</evidence>
<dbReference type="PANTHER" id="PTHR20881">
    <property type="entry name" value="3-METHYL-2-OXOBUTANOATE HYDROXYMETHYLTRANSFERASE"/>
    <property type="match status" value="1"/>
</dbReference>
<keyword evidence="12" id="KW-1185">Reference proteome</keyword>
<dbReference type="InterPro" id="IPR015813">
    <property type="entry name" value="Pyrv/PenolPyrv_kinase-like_dom"/>
</dbReference>
<evidence type="ECO:0000256" key="3">
    <source>
        <dbReference type="ARBA" id="ARBA00011424"/>
    </source>
</evidence>
<organism evidence="11 12">
    <name type="scientific">Natranaerovirga hydrolytica</name>
    <dbReference type="NCBI Taxonomy" id="680378"/>
    <lineage>
        <taxon>Bacteria</taxon>
        <taxon>Bacillati</taxon>
        <taxon>Bacillota</taxon>
        <taxon>Clostridia</taxon>
        <taxon>Lachnospirales</taxon>
        <taxon>Natranaerovirgaceae</taxon>
        <taxon>Natranaerovirga</taxon>
    </lineage>
</organism>
<accession>A0A4R1M9B0</accession>
<dbReference type="GO" id="GO:0003864">
    <property type="term" value="F:3-methyl-2-oxobutanoate hydroxymethyltransferase activity"/>
    <property type="evidence" value="ECO:0007669"/>
    <property type="project" value="UniProtKB-UniRule"/>
</dbReference>
<dbReference type="NCBIfam" id="TIGR00222">
    <property type="entry name" value="panB"/>
    <property type="match status" value="1"/>
</dbReference>
<dbReference type="GO" id="GO:0000287">
    <property type="term" value="F:magnesium ion binding"/>
    <property type="evidence" value="ECO:0007669"/>
    <property type="project" value="TreeGrafter"/>
</dbReference>
<feature type="binding site" evidence="7 9">
    <location>
        <position position="85"/>
    </location>
    <ligand>
        <name>3-methyl-2-oxobutanoate</name>
        <dbReference type="ChEBI" id="CHEBI:11851"/>
    </ligand>
</feature>
<dbReference type="GO" id="GO:0008168">
    <property type="term" value="F:methyltransferase activity"/>
    <property type="evidence" value="ECO:0007669"/>
    <property type="project" value="UniProtKB-KW"/>
</dbReference>
<keyword evidence="5 7" id="KW-0808">Transferase</keyword>
<keyword evidence="11" id="KW-0489">Methyltransferase</keyword>
<dbReference type="HAMAP" id="MF_00156">
    <property type="entry name" value="PanB"/>
    <property type="match status" value="1"/>
</dbReference>
<evidence type="ECO:0000256" key="10">
    <source>
        <dbReference type="PIRSR" id="PIRSR000388-3"/>
    </source>
</evidence>
<comment type="catalytic activity">
    <reaction evidence="7">
        <text>(6R)-5,10-methylene-5,6,7,8-tetrahydrofolate + 3-methyl-2-oxobutanoate + H2O = 2-dehydropantoate + (6S)-5,6,7,8-tetrahydrofolate</text>
        <dbReference type="Rhea" id="RHEA:11824"/>
        <dbReference type="ChEBI" id="CHEBI:11561"/>
        <dbReference type="ChEBI" id="CHEBI:11851"/>
        <dbReference type="ChEBI" id="CHEBI:15377"/>
        <dbReference type="ChEBI" id="CHEBI:15636"/>
        <dbReference type="ChEBI" id="CHEBI:57453"/>
        <dbReference type="EC" id="2.1.2.11"/>
    </reaction>
</comment>
<sequence>MNKRITTHSFKKMKEDKEKITILTAYDYPTANILDDEGIDALLVGDSLGMVVLGYEDTTQVTIEDMIHHIKAVSRGAKRSMVIGDMPFVSYHISKEQSVINAGRLIQEGQAKAVKLEGGKEIVEDVKAIAKAGIPVMGHIGLTPQSVHQLGGYFIQGKTKEQSDQLLEDAKALEEAGAFAIVLECVTEEVAEMITNHLKIPTIGIGAGRKCDGQVLVTHDMIGFYHSKSPRFAKRYVDLHEQIRNGVHGYIKEVKENRFPQEEHVFKMNSQELDKLYGKGESL</sequence>
<dbReference type="UniPathway" id="UPA00028">
    <property type="reaction ID" value="UER00003"/>
</dbReference>
<dbReference type="RefSeq" id="WP_132283307.1">
    <property type="nucleotide sequence ID" value="NZ_SMGQ01000017.1"/>
</dbReference>